<dbReference type="AlphaFoldDB" id="A0A1G5I6C8"/>
<dbReference type="PANTHER" id="PTHR43877">
    <property type="entry name" value="AMINOALKYLPHOSPHONATE N-ACETYLTRANSFERASE-RELATED-RELATED"/>
    <property type="match status" value="1"/>
</dbReference>
<keyword evidence="1 4" id="KW-0808">Transferase</keyword>
<dbReference type="GO" id="GO:0016747">
    <property type="term" value="F:acyltransferase activity, transferring groups other than amino-acyl groups"/>
    <property type="evidence" value="ECO:0007669"/>
    <property type="project" value="InterPro"/>
</dbReference>
<keyword evidence="5" id="KW-1185">Reference proteome</keyword>
<dbReference type="RefSeq" id="WP_091143192.1">
    <property type="nucleotide sequence ID" value="NZ_FMVF01000009.1"/>
</dbReference>
<evidence type="ECO:0000313" key="4">
    <source>
        <dbReference type="EMBL" id="SCY71514.1"/>
    </source>
</evidence>
<dbReference type="InterPro" id="IPR016181">
    <property type="entry name" value="Acyl_CoA_acyltransferase"/>
</dbReference>
<evidence type="ECO:0000256" key="1">
    <source>
        <dbReference type="ARBA" id="ARBA00022679"/>
    </source>
</evidence>
<dbReference type="STRING" id="490189.SAMN02927903_02125"/>
<dbReference type="Proteomes" id="UP000199354">
    <property type="component" value="Unassembled WGS sequence"/>
</dbReference>
<evidence type="ECO:0000313" key="5">
    <source>
        <dbReference type="Proteomes" id="UP000199354"/>
    </source>
</evidence>
<dbReference type="OrthoDB" id="2352823at2"/>
<sequence length="145" mass="16420">MICEINALATYPVRHPVLRAGKPLETCRFDGDDDAKTVHFGYYEHGRLLGVASLFAVPNHEFEYPAQLQLRGMAVLPDAQKKGIGEQLVRHAEDFAHQRHYKLIWFNAREVAVGFYQKLGYSVWGGPFAIAGIGTHFMMFKKLRG</sequence>
<feature type="domain" description="N-acetyltransferase" evidence="3">
    <location>
        <begin position="1"/>
        <end position="144"/>
    </location>
</feature>
<dbReference type="CDD" id="cd04301">
    <property type="entry name" value="NAT_SF"/>
    <property type="match status" value="1"/>
</dbReference>
<dbReference type="PROSITE" id="PS51186">
    <property type="entry name" value="GNAT"/>
    <property type="match status" value="1"/>
</dbReference>
<accession>A0A1G5I6C8</accession>
<proteinExistence type="predicted"/>
<evidence type="ECO:0000259" key="3">
    <source>
        <dbReference type="PROSITE" id="PS51186"/>
    </source>
</evidence>
<dbReference type="Pfam" id="PF00583">
    <property type="entry name" value="Acetyltransf_1"/>
    <property type="match status" value="1"/>
</dbReference>
<organism evidence="4 5">
    <name type="scientific">Flavobacterium caeni</name>
    <dbReference type="NCBI Taxonomy" id="490189"/>
    <lineage>
        <taxon>Bacteria</taxon>
        <taxon>Pseudomonadati</taxon>
        <taxon>Bacteroidota</taxon>
        <taxon>Flavobacteriia</taxon>
        <taxon>Flavobacteriales</taxon>
        <taxon>Flavobacteriaceae</taxon>
        <taxon>Flavobacterium</taxon>
    </lineage>
</organism>
<dbReference type="EMBL" id="FMVF01000009">
    <property type="protein sequence ID" value="SCY71514.1"/>
    <property type="molecule type" value="Genomic_DNA"/>
</dbReference>
<name>A0A1G5I6C8_9FLAO</name>
<keyword evidence="2" id="KW-0012">Acyltransferase</keyword>
<reference evidence="4 5" key="1">
    <citation type="submission" date="2016-10" db="EMBL/GenBank/DDBJ databases">
        <authorList>
            <person name="de Groot N.N."/>
        </authorList>
    </citation>
    <scope>NUCLEOTIDE SEQUENCE [LARGE SCALE GENOMIC DNA]</scope>
    <source>
        <strain evidence="4 5">CGMCC 1.7031</strain>
    </source>
</reference>
<dbReference type="SUPFAM" id="SSF55729">
    <property type="entry name" value="Acyl-CoA N-acyltransferases (Nat)"/>
    <property type="match status" value="1"/>
</dbReference>
<dbReference type="InterPro" id="IPR050832">
    <property type="entry name" value="Bact_Acetyltransf"/>
</dbReference>
<protein>
    <submittedName>
        <fullName evidence="4">Acetyltransferase (GNAT) family protein</fullName>
    </submittedName>
</protein>
<evidence type="ECO:0000256" key="2">
    <source>
        <dbReference type="ARBA" id="ARBA00023315"/>
    </source>
</evidence>
<dbReference type="Gene3D" id="3.40.630.30">
    <property type="match status" value="1"/>
</dbReference>
<dbReference type="InterPro" id="IPR000182">
    <property type="entry name" value="GNAT_dom"/>
</dbReference>
<gene>
    <name evidence="4" type="ORF">SAMN02927903_02125</name>
</gene>